<protein>
    <recommendedName>
        <fullName evidence="3">Transmembrane protein</fullName>
    </recommendedName>
</protein>
<accession>A0AAX3XEP6</accession>
<evidence type="ECO:0000313" key="1">
    <source>
        <dbReference type="EMBL" id="WIM80678.1"/>
    </source>
</evidence>
<keyword evidence="2" id="KW-1185">Reference proteome</keyword>
<dbReference type="Proteomes" id="UP001226750">
    <property type="component" value="Chromosome"/>
</dbReference>
<dbReference type="EMBL" id="CP126975">
    <property type="protein sequence ID" value="WIM80678.1"/>
    <property type="molecule type" value="Genomic_DNA"/>
</dbReference>
<dbReference type="RefSeq" id="WP_285092904.1">
    <property type="nucleotide sequence ID" value="NZ_CP126975.1"/>
</dbReference>
<evidence type="ECO:0008006" key="3">
    <source>
        <dbReference type="Google" id="ProtNLM"/>
    </source>
</evidence>
<sequence length="149" mass="17358">MKKIILCFLGVISIFIAMPKINYYLLSDTYFFDNLDICEESNYSSLCPDSLSPEAEKIHIKFSVETNVLDVVFLVKKDISTYLKRIGVANEKGKQFFMGVRFPIVENIYCYKNKYNELYIGTQKLEGDKYIYDLTNVDKRYGNINSMCE</sequence>
<proteinExistence type="predicted"/>
<organism evidence="1 2">
    <name type="scientific">Gallibacterium anatis</name>
    <dbReference type="NCBI Taxonomy" id="750"/>
    <lineage>
        <taxon>Bacteria</taxon>
        <taxon>Pseudomonadati</taxon>
        <taxon>Pseudomonadota</taxon>
        <taxon>Gammaproteobacteria</taxon>
        <taxon>Pasteurellales</taxon>
        <taxon>Pasteurellaceae</taxon>
        <taxon>Gallibacterium</taxon>
    </lineage>
</organism>
<evidence type="ECO:0000313" key="2">
    <source>
        <dbReference type="Proteomes" id="UP001226750"/>
    </source>
</evidence>
<name>A0AAX3XEP6_9PAST</name>
<gene>
    <name evidence="1" type="ORF">QP018_05470</name>
</gene>
<reference evidence="1 2" key="1">
    <citation type="submission" date="2023-06" db="EMBL/GenBank/DDBJ databases">
        <title>Complete Genome Sequence of Gallibacterium anatis Strain BJF12, Isolated from a chicken with diarrhea.</title>
        <authorList>
            <person name="Guo F."/>
            <person name="Bu W."/>
            <person name="Xu F."/>
            <person name="Wen T."/>
        </authorList>
    </citation>
    <scope>NUCLEOTIDE SEQUENCE [LARGE SCALE GENOMIC DNA]</scope>
    <source>
        <strain evidence="1 2">BJF12</strain>
    </source>
</reference>
<dbReference type="AlphaFoldDB" id="A0AAX3XEP6"/>